<dbReference type="eggNOG" id="COG0625">
    <property type="taxonomic scope" value="Bacteria"/>
</dbReference>
<dbReference type="Gene3D" id="3.40.30.10">
    <property type="entry name" value="Glutaredoxin"/>
    <property type="match status" value="1"/>
</dbReference>
<dbReference type="PANTHER" id="PTHR11571">
    <property type="entry name" value="GLUTATHIONE S-TRANSFERASE"/>
    <property type="match status" value="1"/>
</dbReference>
<dbReference type="Pfam" id="PF14497">
    <property type="entry name" value="GST_C_3"/>
    <property type="match status" value="1"/>
</dbReference>
<feature type="domain" description="GST N-terminal" evidence="1">
    <location>
        <begin position="2"/>
        <end position="80"/>
    </location>
</feature>
<name>A0A011RBE7_ACCRE</name>
<evidence type="ECO:0000313" key="2">
    <source>
        <dbReference type="EMBL" id="EXI88499.1"/>
    </source>
</evidence>
<dbReference type="InterPro" id="IPR040079">
    <property type="entry name" value="Glutathione_S-Trfase"/>
</dbReference>
<dbReference type="EMBL" id="JEMY01000026">
    <property type="protein sequence ID" value="EXI88499.1"/>
    <property type="molecule type" value="Genomic_DNA"/>
</dbReference>
<dbReference type="InterPro" id="IPR050213">
    <property type="entry name" value="GST_superfamily"/>
</dbReference>
<gene>
    <name evidence="2" type="ORF">AW11_02119</name>
</gene>
<dbReference type="SUPFAM" id="SSF47616">
    <property type="entry name" value="GST C-terminal domain-like"/>
    <property type="match status" value="1"/>
</dbReference>
<dbReference type="PANTHER" id="PTHR11571:SF252">
    <property type="entry name" value="GLUTATHIONE S-TRANSFERASE"/>
    <property type="match status" value="1"/>
</dbReference>
<dbReference type="InterPro" id="IPR036282">
    <property type="entry name" value="Glutathione-S-Trfase_C_sf"/>
</dbReference>
<dbReference type="CDD" id="cd03039">
    <property type="entry name" value="GST_N_Sigma_like"/>
    <property type="match status" value="1"/>
</dbReference>
<dbReference type="SFLD" id="SFLDG00363">
    <property type="entry name" value="AMPS_(cytGST):_Alpha-__Mu-__Pi"/>
    <property type="match status" value="1"/>
</dbReference>
<dbReference type="GO" id="GO:0004364">
    <property type="term" value="F:glutathione transferase activity"/>
    <property type="evidence" value="ECO:0007669"/>
    <property type="project" value="TreeGrafter"/>
</dbReference>
<dbReference type="Gene3D" id="1.20.1050.10">
    <property type="match status" value="1"/>
</dbReference>
<dbReference type="AlphaFoldDB" id="A0A011RBE7"/>
<keyword evidence="3" id="KW-1185">Reference proteome</keyword>
<evidence type="ECO:0000259" key="1">
    <source>
        <dbReference type="PROSITE" id="PS50404"/>
    </source>
</evidence>
<dbReference type="SUPFAM" id="SSF52833">
    <property type="entry name" value="Thioredoxin-like"/>
    <property type="match status" value="1"/>
</dbReference>
<proteinExistence type="predicted"/>
<protein>
    <recommendedName>
        <fullName evidence="1">GST N-terminal domain-containing protein</fullName>
    </recommendedName>
</protein>
<comment type="caution">
    <text evidence="2">The sequence shown here is derived from an EMBL/GenBank/DDBJ whole genome shotgun (WGS) entry which is preliminary data.</text>
</comment>
<dbReference type="Pfam" id="PF02798">
    <property type="entry name" value="GST_N"/>
    <property type="match status" value="1"/>
</dbReference>
<accession>A0A011RBE7</accession>
<evidence type="ECO:0000313" key="3">
    <source>
        <dbReference type="Proteomes" id="UP000022141"/>
    </source>
</evidence>
<dbReference type="SFLD" id="SFLDG01205">
    <property type="entry name" value="AMPS.1"/>
    <property type="match status" value="1"/>
</dbReference>
<dbReference type="Proteomes" id="UP000022141">
    <property type="component" value="Unassembled WGS sequence"/>
</dbReference>
<reference evidence="2" key="1">
    <citation type="submission" date="2014-02" db="EMBL/GenBank/DDBJ databases">
        <title>Expanding our view of genomic diversity in Candidatus Accumulibacter clades.</title>
        <authorList>
            <person name="Skennerton C.T."/>
            <person name="Barr J.J."/>
            <person name="Slater F.R."/>
            <person name="Bond P.L."/>
            <person name="Tyson G.W."/>
        </authorList>
    </citation>
    <scope>NUCLEOTIDE SEQUENCE [LARGE SCALE GENOMIC DNA]</scope>
</reference>
<dbReference type="GO" id="GO:0006749">
    <property type="term" value="P:glutathione metabolic process"/>
    <property type="evidence" value="ECO:0007669"/>
    <property type="project" value="TreeGrafter"/>
</dbReference>
<dbReference type="SFLD" id="SFLDS00019">
    <property type="entry name" value="Glutathione_Transferase_(cytos"/>
    <property type="match status" value="1"/>
</dbReference>
<dbReference type="PATRIC" id="fig|1454004.3.peg.2194"/>
<dbReference type="InterPro" id="IPR036249">
    <property type="entry name" value="Thioredoxin-like_sf"/>
</dbReference>
<dbReference type="InterPro" id="IPR004046">
    <property type="entry name" value="GST_C"/>
</dbReference>
<organism evidence="2 3">
    <name type="scientific">Accumulibacter regalis</name>
    <dbReference type="NCBI Taxonomy" id="522306"/>
    <lineage>
        <taxon>Bacteria</taxon>
        <taxon>Pseudomonadati</taxon>
        <taxon>Pseudomonadota</taxon>
        <taxon>Betaproteobacteria</taxon>
        <taxon>Candidatus Accumulibacter</taxon>
    </lineage>
</organism>
<dbReference type="InterPro" id="IPR004045">
    <property type="entry name" value="Glutathione_S-Trfase_N"/>
</dbReference>
<dbReference type="PROSITE" id="PS50404">
    <property type="entry name" value="GST_NTER"/>
    <property type="match status" value="1"/>
</dbReference>
<dbReference type="STRING" id="1454004.AW11_02119"/>
<sequence length="207" mass="22945">MNKLKLTYFDFPGGRAEPARLAMHIGGVPFEDYRFAPSDFSEVRKTTPLNQVPTLHVNDVQITQSDAITRYVGKLSGLYPEDNFQALLCDEVMGALEDINVKLGATFGKTGDDLKSARDALVTDALPKYLRWLQHQLDSHGGDFLSDNRLTIADLKAFVILRWLSSGKLDHIPIDLIETVAPKLNNYMNCLAKIPAIAQYYANGGSS</sequence>